<protein>
    <submittedName>
        <fullName evidence="2">Uncharacterized protein</fullName>
    </submittedName>
</protein>
<dbReference type="EMBL" id="CM000833">
    <property type="protein sequence ID" value="EET04731.1"/>
    <property type="molecule type" value="Genomic_DNA"/>
</dbReference>
<feature type="region of interest" description="Disordered" evidence="1">
    <location>
        <begin position="17"/>
        <end position="46"/>
    </location>
</feature>
<gene>
    <name evidence="2" type="ORF">BURPS1710A_A3078</name>
</gene>
<accession>A0A0E1VXH8</accession>
<organism evidence="2">
    <name type="scientific">Burkholderia pseudomallei 1710a</name>
    <dbReference type="NCBI Taxonomy" id="320371"/>
    <lineage>
        <taxon>Bacteria</taxon>
        <taxon>Pseudomonadati</taxon>
        <taxon>Pseudomonadota</taxon>
        <taxon>Betaproteobacteria</taxon>
        <taxon>Burkholderiales</taxon>
        <taxon>Burkholderiaceae</taxon>
        <taxon>Burkholderia</taxon>
        <taxon>pseudomallei group</taxon>
    </lineage>
</organism>
<name>A0A0E1VXH8_BURPE</name>
<evidence type="ECO:0000313" key="2">
    <source>
        <dbReference type="EMBL" id="EET04731.1"/>
    </source>
</evidence>
<feature type="compositionally biased region" description="Basic residues" evidence="1">
    <location>
        <begin position="36"/>
        <end position="46"/>
    </location>
</feature>
<dbReference type="Proteomes" id="UP000001812">
    <property type="component" value="Chromosome II"/>
</dbReference>
<proteinExistence type="predicted"/>
<sequence>MPQTGLALLDATRTAYRKPAAERAEGQAKSTNARAMRCRRGTRGAR</sequence>
<dbReference type="HOGENOM" id="CLU_3181233_0_0_4"/>
<evidence type="ECO:0000256" key="1">
    <source>
        <dbReference type="SAM" id="MobiDB-lite"/>
    </source>
</evidence>
<dbReference type="AlphaFoldDB" id="A0A0E1VXH8"/>
<reference evidence="2" key="1">
    <citation type="submission" date="2009-05" db="EMBL/GenBank/DDBJ databases">
        <authorList>
            <person name="Harkins D.M."/>
            <person name="DeShazer D."/>
            <person name="Woods D.E."/>
            <person name="Brinkac L.M."/>
            <person name="Brown K.A."/>
            <person name="Hung G.C."/>
            <person name="Tuanyok A."/>
            <person name="Zhang B."/>
            <person name="Nierman W.C."/>
        </authorList>
    </citation>
    <scope>NUCLEOTIDE SEQUENCE [LARGE SCALE GENOMIC DNA]</scope>
    <source>
        <strain evidence="2">1710a</strain>
    </source>
</reference>